<reference evidence="2 3" key="1">
    <citation type="submission" date="2023-06" db="EMBL/GenBank/DDBJ databases">
        <authorList>
            <person name="Oyuntsetseg B."/>
            <person name="Kim S.B."/>
        </authorList>
    </citation>
    <scope>NUCLEOTIDE SEQUENCE [LARGE SCALE GENOMIC DNA]</scope>
    <source>
        <strain evidence="2 3">2-2</strain>
    </source>
</reference>
<dbReference type="PROSITE" id="PS50801">
    <property type="entry name" value="STAS"/>
    <property type="match status" value="1"/>
</dbReference>
<gene>
    <name evidence="2" type="ORF">QP939_11245</name>
</gene>
<dbReference type="Pfam" id="PF13466">
    <property type="entry name" value="STAS_2"/>
    <property type="match status" value="1"/>
</dbReference>
<evidence type="ECO:0000313" key="3">
    <source>
        <dbReference type="Proteomes" id="UP001227101"/>
    </source>
</evidence>
<proteinExistence type="predicted"/>
<dbReference type="SUPFAM" id="SSF52091">
    <property type="entry name" value="SpoIIaa-like"/>
    <property type="match status" value="1"/>
</dbReference>
<protein>
    <submittedName>
        <fullName evidence="2">STAS domain-containing protein</fullName>
    </submittedName>
</protein>
<dbReference type="InterPro" id="IPR002645">
    <property type="entry name" value="STAS_dom"/>
</dbReference>
<organism evidence="2 3">
    <name type="scientific">Amycolatopsis nalaikhensis</name>
    <dbReference type="NCBI Taxonomy" id="715472"/>
    <lineage>
        <taxon>Bacteria</taxon>
        <taxon>Bacillati</taxon>
        <taxon>Actinomycetota</taxon>
        <taxon>Actinomycetes</taxon>
        <taxon>Pseudonocardiales</taxon>
        <taxon>Pseudonocardiaceae</taxon>
        <taxon>Amycolatopsis</taxon>
    </lineage>
</organism>
<dbReference type="InterPro" id="IPR058548">
    <property type="entry name" value="MlaB-like_STAS"/>
</dbReference>
<dbReference type="Gene3D" id="3.30.750.24">
    <property type="entry name" value="STAS domain"/>
    <property type="match status" value="1"/>
</dbReference>
<dbReference type="InterPro" id="IPR036513">
    <property type="entry name" value="STAS_dom_sf"/>
</dbReference>
<dbReference type="EMBL" id="CP127173">
    <property type="protein sequence ID" value="WIV59153.1"/>
    <property type="molecule type" value="Genomic_DNA"/>
</dbReference>
<sequence length="102" mass="10673">MCAGEAATLTALIIDTVAMELPTTLLIDLRHVTALDFAGLRALLAGYRAAVDHGTSYHLLHAEGPARDLLQATGTLDMLADSDDLGALMLAVLTQPSTDRSA</sequence>
<evidence type="ECO:0000313" key="2">
    <source>
        <dbReference type="EMBL" id="WIV59153.1"/>
    </source>
</evidence>
<keyword evidence="3" id="KW-1185">Reference proteome</keyword>
<feature type="domain" description="STAS" evidence="1">
    <location>
        <begin position="1"/>
        <end position="95"/>
    </location>
</feature>
<dbReference type="RefSeq" id="WP_285456632.1">
    <property type="nucleotide sequence ID" value="NZ_CP127173.1"/>
</dbReference>
<evidence type="ECO:0000259" key="1">
    <source>
        <dbReference type="PROSITE" id="PS50801"/>
    </source>
</evidence>
<dbReference type="Proteomes" id="UP001227101">
    <property type="component" value="Chromosome"/>
</dbReference>
<accession>A0ABY8XU22</accession>
<name>A0ABY8XU22_9PSEU</name>